<feature type="domain" description="EF-hand" evidence="4">
    <location>
        <begin position="414"/>
        <end position="449"/>
    </location>
</feature>
<organism evidence="5 6">
    <name type="scientific">Polarella glacialis</name>
    <name type="common">Dinoflagellate</name>
    <dbReference type="NCBI Taxonomy" id="89957"/>
    <lineage>
        <taxon>Eukaryota</taxon>
        <taxon>Sar</taxon>
        <taxon>Alveolata</taxon>
        <taxon>Dinophyceae</taxon>
        <taxon>Suessiales</taxon>
        <taxon>Suessiaceae</taxon>
        <taxon>Polarella</taxon>
    </lineage>
</organism>
<reference evidence="5" key="1">
    <citation type="submission" date="2021-02" db="EMBL/GenBank/DDBJ databases">
        <authorList>
            <person name="Dougan E. K."/>
            <person name="Rhodes N."/>
            <person name="Thang M."/>
            <person name="Chan C."/>
        </authorList>
    </citation>
    <scope>NUCLEOTIDE SEQUENCE</scope>
</reference>
<keyword evidence="2" id="KW-0106">Calcium</keyword>
<sequence length="492" mass="52710">MTLSVAASASIAFFSAVIGTVAIASGSIFTVLWVRKRRRVPLLAHSEAEAKAESADELKAVQVESANEFTAVQVETSNELPILPGQVDFVAQWKELPAVRAEIVNELPAVRAEIVSELPAVQVESANELADVQVESANELAAVQVESASSVAAVRAGNANELTADQIQKLQKSYEAIDSDKSGFIEANELKTILTCLGVQMTDEQVEKVFESLDMDGNKKLDFEEYQHLVLFAFQCLPLLGAGGVGEPLACAMTLSVAASASIAFFSAVIGTVAIASGSIFTVLWVRKRRRVPLLAHSEAEAKAESADELKAVQVESANEFTAVQVETSNELPILPGQVECAEELPAVRAEIVNELPAVRAEIVSELPAVQVESSNELAAVQVESANELAAVQVESASSVAAVRAGNANELTADQIQKLQKSYEAIDSDKSGFIEANELKTVLTSLGVEMTDEQVEKVFESLDMDGNKKLDFEEYQHLVLFAFQTAIITDLV</sequence>
<evidence type="ECO:0000313" key="6">
    <source>
        <dbReference type="Proteomes" id="UP000626109"/>
    </source>
</evidence>
<evidence type="ECO:0000256" key="1">
    <source>
        <dbReference type="ARBA" id="ARBA00022737"/>
    </source>
</evidence>
<dbReference type="CDD" id="cd00051">
    <property type="entry name" value="EFh"/>
    <property type="match status" value="2"/>
</dbReference>
<dbReference type="InterPro" id="IPR018247">
    <property type="entry name" value="EF_Hand_1_Ca_BS"/>
</dbReference>
<dbReference type="PROSITE" id="PS00018">
    <property type="entry name" value="EF_HAND_1"/>
    <property type="match status" value="4"/>
</dbReference>
<dbReference type="PROSITE" id="PS50222">
    <property type="entry name" value="EF_HAND_2"/>
    <property type="match status" value="4"/>
</dbReference>
<evidence type="ECO:0000256" key="2">
    <source>
        <dbReference type="ARBA" id="ARBA00022837"/>
    </source>
</evidence>
<dbReference type="Gene3D" id="1.10.238.10">
    <property type="entry name" value="EF-hand"/>
    <property type="match status" value="2"/>
</dbReference>
<dbReference type="InterPro" id="IPR001751">
    <property type="entry name" value="S100/CaBP7/8-like_CS"/>
</dbReference>
<dbReference type="PROSITE" id="PS00303">
    <property type="entry name" value="S100_CABP"/>
    <property type="match status" value="2"/>
</dbReference>
<dbReference type="GO" id="GO:0005509">
    <property type="term" value="F:calcium ion binding"/>
    <property type="evidence" value="ECO:0007669"/>
    <property type="project" value="InterPro"/>
</dbReference>
<dbReference type="Proteomes" id="UP000626109">
    <property type="component" value="Unassembled WGS sequence"/>
</dbReference>
<dbReference type="InterPro" id="IPR011992">
    <property type="entry name" value="EF-hand-dom_pair"/>
</dbReference>
<dbReference type="EMBL" id="CAJNNW010026269">
    <property type="protein sequence ID" value="CAE8684075.1"/>
    <property type="molecule type" value="Genomic_DNA"/>
</dbReference>
<comment type="caution">
    <text evidence="5">The sequence shown here is derived from an EMBL/GenBank/DDBJ whole genome shotgun (WGS) entry which is preliminary data.</text>
</comment>
<keyword evidence="3" id="KW-0812">Transmembrane</keyword>
<feature type="domain" description="EF-hand" evidence="4">
    <location>
        <begin position="201"/>
        <end position="236"/>
    </location>
</feature>
<feature type="transmembrane region" description="Helical" evidence="3">
    <location>
        <begin position="12"/>
        <end position="34"/>
    </location>
</feature>
<dbReference type="InterPro" id="IPR002048">
    <property type="entry name" value="EF_hand_dom"/>
</dbReference>
<keyword evidence="1" id="KW-0677">Repeat</keyword>
<protein>
    <recommendedName>
        <fullName evidence="4">EF-hand domain-containing protein</fullName>
    </recommendedName>
</protein>
<feature type="domain" description="EF-hand" evidence="4">
    <location>
        <begin position="165"/>
        <end position="200"/>
    </location>
</feature>
<dbReference type="SMART" id="SM00054">
    <property type="entry name" value="EFh"/>
    <property type="match status" value="4"/>
</dbReference>
<name>A0A813JKY1_POLGL</name>
<dbReference type="AlphaFoldDB" id="A0A813JKY1"/>
<dbReference type="PANTHER" id="PTHR23050">
    <property type="entry name" value="CALCIUM BINDING PROTEIN"/>
    <property type="match status" value="1"/>
</dbReference>
<keyword evidence="3" id="KW-1133">Transmembrane helix</keyword>
<accession>A0A813JKY1</accession>
<feature type="transmembrane region" description="Helical" evidence="3">
    <location>
        <begin position="263"/>
        <end position="286"/>
    </location>
</feature>
<evidence type="ECO:0000256" key="3">
    <source>
        <dbReference type="SAM" id="Phobius"/>
    </source>
</evidence>
<gene>
    <name evidence="5" type="ORF">PGLA2088_LOCUS23791</name>
</gene>
<dbReference type="SUPFAM" id="SSF47473">
    <property type="entry name" value="EF-hand"/>
    <property type="match status" value="1"/>
</dbReference>
<keyword evidence="3" id="KW-0472">Membrane</keyword>
<evidence type="ECO:0000313" key="5">
    <source>
        <dbReference type="EMBL" id="CAE8684075.1"/>
    </source>
</evidence>
<dbReference type="Pfam" id="PF13499">
    <property type="entry name" value="EF-hand_7"/>
    <property type="match status" value="2"/>
</dbReference>
<evidence type="ECO:0000259" key="4">
    <source>
        <dbReference type="PROSITE" id="PS50222"/>
    </source>
</evidence>
<proteinExistence type="predicted"/>
<dbReference type="InterPro" id="IPR050145">
    <property type="entry name" value="Centrin_CML-like"/>
</dbReference>
<feature type="domain" description="EF-hand" evidence="4">
    <location>
        <begin position="450"/>
        <end position="485"/>
    </location>
</feature>